<keyword evidence="7 9" id="KW-0472">Membrane</keyword>
<dbReference type="InterPro" id="IPR034746">
    <property type="entry name" value="POTRA"/>
</dbReference>
<gene>
    <name evidence="9" type="primary">ftsQ</name>
    <name evidence="11" type="ORF">BOQ54_12645</name>
</gene>
<evidence type="ECO:0000256" key="5">
    <source>
        <dbReference type="ARBA" id="ARBA00022692"/>
    </source>
</evidence>
<dbReference type="Gene3D" id="3.10.20.310">
    <property type="entry name" value="membrane protein fhac"/>
    <property type="match status" value="1"/>
</dbReference>
<comment type="subcellular location">
    <subcellularLocation>
        <location evidence="9">Cell inner membrane</location>
        <topology evidence="9">Single-pass type II membrane protein</topology>
    </subcellularLocation>
    <subcellularLocation>
        <location evidence="1">Membrane</location>
    </subcellularLocation>
    <text evidence="9">Localizes to the division septum.</text>
</comment>
<evidence type="ECO:0000256" key="2">
    <source>
        <dbReference type="ARBA" id="ARBA00022475"/>
    </source>
</evidence>
<dbReference type="InterPro" id="IPR013685">
    <property type="entry name" value="POTRA_FtsQ_type"/>
</dbReference>
<evidence type="ECO:0000313" key="11">
    <source>
        <dbReference type="EMBL" id="APF38072.1"/>
    </source>
</evidence>
<keyword evidence="4 9" id="KW-0132">Cell division</keyword>
<evidence type="ECO:0000256" key="6">
    <source>
        <dbReference type="ARBA" id="ARBA00022989"/>
    </source>
</evidence>
<dbReference type="InterPro" id="IPR005548">
    <property type="entry name" value="Cell_div_FtsQ/DivIB_C"/>
</dbReference>
<evidence type="ECO:0000256" key="7">
    <source>
        <dbReference type="ARBA" id="ARBA00023136"/>
    </source>
</evidence>
<comment type="function">
    <text evidence="9">Essential cell division protein.</text>
</comment>
<dbReference type="InterPro" id="IPR026579">
    <property type="entry name" value="FtsQ"/>
</dbReference>
<keyword evidence="3 9" id="KW-0997">Cell inner membrane</keyword>
<dbReference type="PROSITE" id="PS51779">
    <property type="entry name" value="POTRA"/>
    <property type="match status" value="1"/>
</dbReference>
<keyword evidence="5 9" id="KW-0812">Transmembrane</keyword>
<dbReference type="Proteomes" id="UP000182703">
    <property type="component" value="Chromosome"/>
</dbReference>
<dbReference type="KEGG" id="cdq:BOQ54_12645"/>
<dbReference type="PANTHER" id="PTHR35851">
    <property type="entry name" value="CELL DIVISION PROTEIN FTSQ"/>
    <property type="match status" value="1"/>
</dbReference>
<feature type="transmembrane region" description="Helical" evidence="9">
    <location>
        <begin position="20"/>
        <end position="42"/>
    </location>
</feature>
<dbReference type="HAMAP" id="MF_00911">
    <property type="entry name" value="FtsQ_subfam"/>
    <property type="match status" value="1"/>
</dbReference>
<dbReference type="EMBL" id="CP018095">
    <property type="protein sequence ID" value="APF38072.1"/>
    <property type="molecule type" value="Genomic_DNA"/>
</dbReference>
<evidence type="ECO:0000256" key="3">
    <source>
        <dbReference type="ARBA" id="ARBA00022519"/>
    </source>
</evidence>
<evidence type="ECO:0000256" key="9">
    <source>
        <dbReference type="HAMAP-Rule" id="MF_00911"/>
    </source>
</evidence>
<evidence type="ECO:0000256" key="1">
    <source>
        <dbReference type="ARBA" id="ARBA00004370"/>
    </source>
</evidence>
<evidence type="ECO:0000256" key="8">
    <source>
        <dbReference type="ARBA" id="ARBA00023306"/>
    </source>
</evidence>
<keyword evidence="8 9" id="KW-0131">Cell cycle</keyword>
<protein>
    <recommendedName>
        <fullName evidence="9">Cell division protein FtsQ</fullName>
    </recommendedName>
</protein>
<dbReference type="Pfam" id="PF03799">
    <property type="entry name" value="FtsQ_DivIB_C"/>
    <property type="match status" value="1"/>
</dbReference>
<dbReference type="Gene3D" id="3.40.50.11690">
    <property type="entry name" value="Cell division protein FtsQ/DivIB"/>
    <property type="match status" value="1"/>
</dbReference>
<comment type="caution">
    <text evidence="9">Lacks conserved residue(s) required for the propagation of feature annotation.</text>
</comment>
<evidence type="ECO:0000313" key="12">
    <source>
        <dbReference type="Proteomes" id="UP000182703"/>
    </source>
</evidence>
<dbReference type="GO" id="GO:0090529">
    <property type="term" value="P:cell septum assembly"/>
    <property type="evidence" value="ECO:0007669"/>
    <property type="project" value="InterPro"/>
</dbReference>
<dbReference type="Pfam" id="PF08478">
    <property type="entry name" value="POTRA_1"/>
    <property type="match status" value="1"/>
</dbReference>
<name>A0AAC9JVP3_9HYPH</name>
<dbReference type="PANTHER" id="PTHR35851:SF1">
    <property type="entry name" value="CELL DIVISION PROTEIN FTSQ"/>
    <property type="match status" value="1"/>
</dbReference>
<keyword evidence="2 9" id="KW-1003">Cell membrane</keyword>
<dbReference type="AlphaFoldDB" id="A0AAC9JVP3"/>
<evidence type="ECO:0000259" key="10">
    <source>
        <dbReference type="PROSITE" id="PS51779"/>
    </source>
</evidence>
<reference evidence="11 12" key="1">
    <citation type="submission" date="2016-11" db="EMBL/GenBank/DDBJ databases">
        <title>Complete genome sequence of the aerobically denitrifying bacterium Chelatococcus daeguensis TAD1.</title>
        <authorList>
            <person name="Yang Y."/>
            <person name="Huang S."/>
            <person name="Lin E."/>
        </authorList>
    </citation>
    <scope>NUCLEOTIDE SEQUENCE [LARGE SCALE GENOMIC DNA]</scope>
    <source>
        <strain evidence="11 12">TAD1</strain>
    </source>
</reference>
<keyword evidence="12" id="KW-1185">Reference proteome</keyword>
<dbReference type="GO" id="GO:0043093">
    <property type="term" value="P:FtsZ-dependent cytokinesis"/>
    <property type="evidence" value="ECO:0007669"/>
    <property type="project" value="UniProtKB-UniRule"/>
</dbReference>
<organism evidence="11 12">
    <name type="scientific">Chelatococcus daeguensis</name>
    <dbReference type="NCBI Taxonomy" id="444444"/>
    <lineage>
        <taxon>Bacteria</taxon>
        <taxon>Pseudomonadati</taxon>
        <taxon>Pseudomonadota</taxon>
        <taxon>Alphaproteobacteria</taxon>
        <taxon>Hyphomicrobiales</taxon>
        <taxon>Chelatococcaceae</taxon>
        <taxon>Chelatococcus</taxon>
    </lineage>
</organism>
<sequence>MDGGGRLLRPVGTRSPRGAVSAAAAMPAGALFAAPEWPRLRLFRGWRRRGYVRVGGRRRLPRGLGSALTLALFAGIGLYGAFAGGHVDRFRAENGTLSDAVARAFGFGIRQVVISGLAELRPAEILAAGGISPNSSVLFIDPAAVRQNLEAVPMIREASVRKLYPNELAITITEREPFALWQRNGEVFVVAADGTVIDFLNDARYTRLPLVVGDRANVHSADYLELLDAAGTLRERIRAGSLIAGRRWNLIFDNGLEVRLPEANPTAAVARLAELEESDRILERDILVIDMRQSDRVVMRLGVEAAAARAEAAKKKPTSAREADI</sequence>
<dbReference type="GO" id="GO:0032153">
    <property type="term" value="C:cell division site"/>
    <property type="evidence" value="ECO:0007669"/>
    <property type="project" value="UniProtKB-UniRule"/>
</dbReference>
<feature type="transmembrane region" description="Helical" evidence="9">
    <location>
        <begin position="63"/>
        <end position="82"/>
    </location>
</feature>
<evidence type="ECO:0000256" key="4">
    <source>
        <dbReference type="ARBA" id="ARBA00022618"/>
    </source>
</evidence>
<keyword evidence="6 9" id="KW-1133">Transmembrane helix</keyword>
<dbReference type="GO" id="GO:0005886">
    <property type="term" value="C:plasma membrane"/>
    <property type="evidence" value="ECO:0007669"/>
    <property type="project" value="UniProtKB-SubCell"/>
</dbReference>
<dbReference type="InterPro" id="IPR045335">
    <property type="entry name" value="FtsQ_C_sf"/>
</dbReference>
<proteinExistence type="inferred from homology"/>
<accession>A0AAC9JVP3</accession>
<feature type="domain" description="POTRA" evidence="10">
    <location>
        <begin position="107"/>
        <end position="175"/>
    </location>
</feature>
<comment type="similarity">
    <text evidence="9">Belongs to the FtsQ/DivIB family. FtsQ subfamily.</text>
</comment>